<organism evidence="1 2">
    <name type="scientific">Ferirhizobium litorale</name>
    <dbReference type="NCBI Taxonomy" id="2927786"/>
    <lineage>
        <taxon>Bacteria</taxon>
        <taxon>Pseudomonadati</taxon>
        <taxon>Pseudomonadota</taxon>
        <taxon>Alphaproteobacteria</taxon>
        <taxon>Hyphomicrobiales</taxon>
        <taxon>Rhizobiaceae</taxon>
        <taxon>Ferirhizobium</taxon>
    </lineage>
</organism>
<gene>
    <name evidence="1" type="ORF">MRS75_09955</name>
</gene>
<evidence type="ECO:0000313" key="1">
    <source>
        <dbReference type="EMBL" id="MDI7922408.1"/>
    </source>
</evidence>
<proteinExistence type="predicted"/>
<sequence>MSAIEIQKTDLPFFTKGLRVIIPASAEGEILPVSPAKVKWQDDRE</sequence>
<reference evidence="1" key="1">
    <citation type="submission" date="2022-03" db="EMBL/GenBank/DDBJ databases">
        <title>Fererhizobium litorale gen. nov., sp. nov., isolated from sandy sediments of the Sea of Japan seashore.</title>
        <authorList>
            <person name="Romanenko L."/>
            <person name="Kurilenko V."/>
            <person name="Otstavnykh N."/>
            <person name="Svetashev V."/>
            <person name="Tekutyeva L."/>
            <person name="Isaeva M."/>
            <person name="Mikhailov V."/>
        </authorList>
    </citation>
    <scope>NUCLEOTIDE SEQUENCE</scope>
    <source>
        <strain evidence="1">KMM 9576</strain>
    </source>
</reference>
<protein>
    <submittedName>
        <fullName evidence="1">Uncharacterized protein</fullName>
    </submittedName>
</protein>
<dbReference type="RefSeq" id="WP_311786641.1">
    <property type="nucleotide sequence ID" value="NZ_JALDYY010000005.1"/>
</dbReference>
<keyword evidence="2" id="KW-1185">Reference proteome</keyword>
<accession>A0AAE3U3I1</accession>
<dbReference type="AlphaFoldDB" id="A0AAE3U3I1"/>
<name>A0AAE3U3I1_9HYPH</name>
<dbReference type="EMBL" id="JALDYZ010000004">
    <property type="protein sequence ID" value="MDI7922408.1"/>
    <property type="molecule type" value="Genomic_DNA"/>
</dbReference>
<evidence type="ECO:0000313" key="2">
    <source>
        <dbReference type="Proteomes" id="UP001161580"/>
    </source>
</evidence>
<comment type="caution">
    <text evidence="1">The sequence shown here is derived from an EMBL/GenBank/DDBJ whole genome shotgun (WGS) entry which is preliminary data.</text>
</comment>
<dbReference type="Proteomes" id="UP001161580">
    <property type="component" value="Unassembled WGS sequence"/>
</dbReference>